<proteinExistence type="predicted"/>
<accession>A0A5B9Q5S3</accession>
<dbReference type="SUPFAM" id="SSF109604">
    <property type="entry name" value="HD-domain/PDEase-like"/>
    <property type="match status" value="1"/>
</dbReference>
<sequence length="346" mass="38858">MSNAQTSLFDGGDVSSSLTPLSELTNGQEADFFALLSAKEELTTKNGKPYYKVAFRDAHREVSFPIWNDTSWATVCRDQWTVGEFYKLRALYRETDYGPQLEIRKIRVVVEADAAEGFRPEMCLPSSRFDPHEMYEELIALTKDLIEDTEVSTFVQAILEEYQVTLLTLPAAKFNHHAHVGGFLEHVLSVAKTCVYFADKYAELYPEMELDKDLVIAGGILHDIGKVRELSTTPAGAEYTPAGTLIGHILQGRDIIRETAEENTISDEKLLRLEHIIVAHQRLPEWGSPKPPMTPEALIVHHADDLDAKLQMMAMALEDDTTEGPFTSSRNPLRQKIYRGGEAEEA</sequence>
<dbReference type="Proteomes" id="UP000323917">
    <property type="component" value="Chromosome"/>
</dbReference>
<dbReference type="EMBL" id="CP042913">
    <property type="protein sequence ID" value="QEG33029.1"/>
    <property type="molecule type" value="Genomic_DNA"/>
</dbReference>
<reference evidence="4 5" key="1">
    <citation type="submission" date="2019-08" db="EMBL/GenBank/DDBJ databases">
        <title>Deep-cultivation of Planctomycetes and their phenomic and genomic characterization uncovers novel biology.</title>
        <authorList>
            <person name="Wiegand S."/>
            <person name="Jogler M."/>
            <person name="Boedeker C."/>
            <person name="Pinto D."/>
            <person name="Vollmers J."/>
            <person name="Rivas-Marin E."/>
            <person name="Kohn T."/>
            <person name="Peeters S.H."/>
            <person name="Heuer A."/>
            <person name="Rast P."/>
            <person name="Oberbeckmann S."/>
            <person name="Bunk B."/>
            <person name="Jeske O."/>
            <person name="Meyerdierks A."/>
            <person name="Storesund J.E."/>
            <person name="Kallscheuer N."/>
            <person name="Luecker S."/>
            <person name="Lage O.M."/>
            <person name="Pohl T."/>
            <person name="Merkel B.J."/>
            <person name="Hornburger P."/>
            <person name="Mueller R.-W."/>
            <person name="Bruemmer F."/>
            <person name="Labrenz M."/>
            <person name="Spormann A.M."/>
            <person name="Op den Camp H."/>
            <person name="Overmann J."/>
            <person name="Amann R."/>
            <person name="Jetten M.S.M."/>
            <person name="Mascher T."/>
            <person name="Medema M.H."/>
            <person name="Devos D.P."/>
            <person name="Kaster A.-K."/>
            <person name="Ovreas L."/>
            <person name="Rohde M."/>
            <person name="Galperin M.Y."/>
            <person name="Jogler C."/>
        </authorList>
    </citation>
    <scope>NUCLEOTIDE SEQUENCE [LARGE SCALE GENOMIC DNA]</scope>
    <source>
        <strain evidence="4 5">Pr1d</strain>
    </source>
</reference>
<keyword evidence="5" id="KW-1185">Reference proteome</keyword>
<evidence type="ECO:0000313" key="4">
    <source>
        <dbReference type="EMBL" id="QEG33029.1"/>
    </source>
</evidence>
<gene>
    <name evidence="4" type="primary">yhaM_1</name>
    <name evidence="4" type="ORF">Pr1d_02900</name>
</gene>
<dbReference type="GO" id="GO:0016787">
    <property type="term" value="F:hydrolase activity"/>
    <property type="evidence" value="ECO:0007669"/>
    <property type="project" value="UniProtKB-KW"/>
</dbReference>
<dbReference type="AlphaFoldDB" id="A0A5B9Q5S3"/>
<dbReference type="PROSITE" id="PS51831">
    <property type="entry name" value="HD"/>
    <property type="match status" value="1"/>
</dbReference>
<feature type="region of interest" description="Disordered" evidence="2">
    <location>
        <begin position="321"/>
        <end position="346"/>
    </location>
</feature>
<dbReference type="Gene3D" id="1.10.3210.10">
    <property type="entry name" value="Hypothetical protein af1432"/>
    <property type="match status" value="1"/>
</dbReference>
<name>A0A5B9Q5S3_9BACT</name>
<dbReference type="EC" id="3.1.-.-" evidence="4"/>
<dbReference type="InterPro" id="IPR003607">
    <property type="entry name" value="HD/PDEase_dom"/>
</dbReference>
<dbReference type="InterPro" id="IPR006675">
    <property type="entry name" value="HDIG_dom"/>
</dbReference>
<dbReference type="CDD" id="cd00077">
    <property type="entry name" value="HDc"/>
    <property type="match status" value="1"/>
</dbReference>
<feature type="domain" description="HD" evidence="3">
    <location>
        <begin position="183"/>
        <end position="309"/>
    </location>
</feature>
<evidence type="ECO:0000256" key="2">
    <source>
        <dbReference type="SAM" id="MobiDB-lite"/>
    </source>
</evidence>
<dbReference type="SMART" id="SM00471">
    <property type="entry name" value="HDc"/>
    <property type="match status" value="1"/>
</dbReference>
<dbReference type="PANTHER" id="PTHR37294">
    <property type="entry name" value="3'-5' EXORIBONUCLEASE YHAM"/>
    <property type="match status" value="1"/>
</dbReference>
<dbReference type="InterPro" id="IPR006674">
    <property type="entry name" value="HD_domain"/>
</dbReference>
<dbReference type="Pfam" id="PF01966">
    <property type="entry name" value="HD"/>
    <property type="match status" value="1"/>
</dbReference>
<protein>
    <submittedName>
        <fullName evidence="4">3'-5' exoribonuclease YhaM</fullName>
        <ecNumber evidence="4">3.1.-.-</ecNumber>
    </submittedName>
</protein>
<dbReference type="RefSeq" id="WP_148071839.1">
    <property type="nucleotide sequence ID" value="NZ_CP042913.1"/>
</dbReference>
<evidence type="ECO:0000256" key="1">
    <source>
        <dbReference type="ARBA" id="ARBA00022801"/>
    </source>
</evidence>
<keyword evidence="1 4" id="KW-0378">Hydrolase</keyword>
<dbReference type="GO" id="GO:0031125">
    <property type="term" value="P:rRNA 3'-end processing"/>
    <property type="evidence" value="ECO:0007669"/>
    <property type="project" value="TreeGrafter"/>
</dbReference>
<dbReference type="NCBIfam" id="TIGR00277">
    <property type="entry name" value="HDIG"/>
    <property type="match status" value="1"/>
</dbReference>
<evidence type="ECO:0000313" key="5">
    <source>
        <dbReference type="Proteomes" id="UP000323917"/>
    </source>
</evidence>
<dbReference type="KEGG" id="bgok:Pr1d_02900"/>
<evidence type="ECO:0000259" key="3">
    <source>
        <dbReference type="PROSITE" id="PS51831"/>
    </source>
</evidence>
<dbReference type="PANTHER" id="PTHR37294:SF1">
    <property type="entry name" value="3'-5' EXORIBONUCLEASE YHAM"/>
    <property type="match status" value="1"/>
</dbReference>
<dbReference type="InterPro" id="IPR050798">
    <property type="entry name" value="YhaM_exoribonuc/phosphodiest"/>
</dbReference>
<organism evidence="4 5">
    <name type="scientific">Bythopirellula goksoeyrii</name>
    <dbReference type="NCBI Taxonomy" id="1400387"/>
    <lineage>
        <taxon>Bacteria</taxon>
        <taxon>Pseudomonadati</taxon>
        <taxon>Planctomycetota</taxon>
        <taxon>Planctomycetia</taxon>
        <taxon>Pirellulales</taxon>
        <taxon>Lacipirellulaceae</taxon>
        <taxon>Bythopirellula</taxon>
    </lineage>
</organism>
<dbReference type="OrthoDB" id="9778453at2"/>